<dbReference type="STRING" id="74557.A0A1W0A7B1"/>
<reference evidence="1 2" key="1">
    <citation type="journal article" date="2014" name="Genome Biol. Evol.">
        <title>The secreted proteins of Achlya hypogyna and Thraustotheca clavata identify the ancestral oomycete secretome and reveal gene acquisitions by horizontal gene transfer.</title>
        <authorList>
            <person name="Misner I."/>
            <person name="Blouin N."/>
            <person name="Leonard G."/>
            <person name="Richards T.A."/>
            <person name="Lane C.E."/>
        </authorList>
    </citation>
    <scope>NUCLEOTIDE SEQUENCE [LARGE SCALE GENOMIC DNA]</scope>
    <source>
        <strain evidence="1 2">ATCC 34112</strain>
    </source>
</reference>
<protein>
    <submittedName>
        <fullName evidence="1">Uncharacterized protein</fullName>
    </submittedName>
</protein>
<dbReference type="EMBL" id="JNBS01000368">
    <property type="protein sequence ID" value="OQS06172.1"/>
    <property type="molecule type" value="Genomic_DNA"/>
</dbReference>
<accession>A0A1W0A7B1</accession>
<dbReference type="Proteomes" id="UP000243217">
    <property type="component" value="Unassembled WGS sequence"/>
</dbReference>
<organism evidence="1 2">
    <name type="scientific">Thraustotheca clavata</name>
    <dbReference type="NCBI Taxonomy" id="74557"/>
    <lineage>
        <taxon>Eukaryota</taxon>
        <taxon>Sar</taxon>
        <taxon>Stramenopiles</taxon>
        <taxon>Oomycota</taxon>
        <taxon>Saprolegniomycetes</taxon>
        <taxon>Saprolegniales</taxon>
        <taxon>Achlyaceae</taxon>
        <taxon>Thraustotheca</taxon>
    </lineage>
</organism>
<dbReference type="AlphaFoldDB" id="A0A1W0A7B1"/>
<comment type="caution">
    <text evidence="1">The sequence shown here is derived from an EMBL/GenBank/DDBJ whole genome shotgun (WGS) entry which is preliminary data.</text>
</comment>
<dbReference type="OrthoDB" id="190071at2759"/>
<keyword evidence="2" id="KW-1185">Reference proteome</keyword>
<sequence>MQLQLVVNGLKFTVSCGEGGQCIKWLGLVAAQRYSLLLPHGRCRTREDAHSKQGFYLPSEVKNSEGVILSPWSRISDCCRENEIISVNLQHEVAVNEIGIPEMSEWAISAFSNISNQHIELEKNEDEEDDNRTSGSKALDPQETLAGYAKAHLMTHVKSGQFISQEEIEAAFYHDMTFLALDEFIKDSKDRDDVEETLLKYYDIVNMVYKHYGLGFGDDMYRSVILILFSTKSSFSMNLLEFLHFVHESTLLHFQKDENVVSKVFQSTLSNLGIEAPLLPRVGFIQSILRVIMVHNKMYGDDVSFLMALEKSMRDYIKPAVHRITSGPFRDTLHTDSILALFQEAKPKLTKVYEKYATASSDKAPGIFLSASDLRSLIQDSGIFCTGDSDEHEMLFGEAITQCFRGMKDSGNSDAQHLVFVEFVEVISRLSLGIWQDKDVPAKETIRIGLDAVKALAKSK</sequence>
<evidence type="ECO:0000313" key="1">
    <source>
        <dbReference type="EMBL" id="OQS06172.1"/>
    </source>
</evidence>
<gene>
    <name evidence="1" type="ORF">THRCLA_01779</name>
</gene>
<evidence type="ECO:0000313" key="2">
    <source>
        <dbReference type="Proteomes" id="UP000243217"/>
    </source>
</evidence>
<name>A0A1W0A7B1_9STRA</name>
<proteinExistence type="predicted"/>